<dbReference type="CDD" id="cd17569">
    <property type="entry name" value="REC_HupR-like"/>
    <property type="match status" value="1"/>
</dbReference>
<evidence type="ECO:0000256" key="5">
    <source>
        <dbReference type="ARBA" id="ARBA00022777"/>
    </source>
</evidence>
<organism evidence="10 11">
    <name type="scientific">Persicimonas caeni</name>
    <dbReference type="NCBI Taxonomy" id="2292766"/>
    <lineage>
        <taxon>Bacteria</taxon>
        <taxon>Deltaproteobacteria</taxon>
        <taxon>Bradymonadales</taxon>
        <taxon>Bradymonadaceae</taxon>
        <taxon>Persicimonas</taxon>
    </lineage>
</organism>
<protein>
    <recommendedName>
        <fullName evidence="2">histidine kinase</fullName>
        <ecNumber evidence="2">2.7.13.3</ecNumber>
    </recommendedName>
</protein>
<dbReference type="OrthoDB" id="9802066at2"/>
<evidence type="ECO:0000256" key="7">
    <source>
        <dbReference type="SAM" id="Coils"/>
    </source>
</evidence>
<dbReference type="Proteomes" id="UP000315995">
    <property type="component" value="Chromosome"/>
</dbReference>
<evidence type="ECO:0000256" key="6">
    <source>
        <dbReference type="PROSITE-ProRule" id="PRU00169"/>
    </source>
</evidence>
<keyword evidence="7" id="KW-0175">Coiled coil</keyword>
<dbReference type="SMART" id="SM00387">
    <property type="entry name" value="HATPase_c"/>
    <property type="match status" value="1"/>
</dbReference>
<proteinExistence type="predicted"/>
<dbReference type="InterPro" id="IPR003661">
    <property type="entry name" value="HisK_dim/P_dom"/>
</dbReference>
<dbReference type="PROSITE" id="PS50110">
    <property type="entry name" value="RESPONSE_REGULATORY"/>
    <property type="match status" value="1"/>
</dbReference>
<dbReference type="CDD" id="cd00082">
    <property type="entry name" value="HisKA"/>
    <property type="match status" value="1"/>
</dbReference>
<dbReference type="InterPro" id="IPR004358">
    <property type="entry name" value="Sig_transdc_His_kin-like_C"/>
</dbReference>
<dbReference type="Gene3D" id="1.10.287.130">
    <property type="match status" value="1"/>
</dbReference>
<dbReference type="SUPFAM" id="SSF47384">
    <property type="entry name" value="Homodimeric domain of signal transducing histidine kinase"/>
    <property type="match status" value="1"/>
</dbReference>
<accession>A0A4Y6Q2B0</accession>
<name>A0A4Y6Q2B0_PERCE</name>
<dbReference type="Gene3D" id="3.30.565.10">
    <property type="entry name" value="Histidine kinase-like ATPase, C-terminal domain"/>
    <property type="match status" value="1"/>
</dbReference>
<accession>A0A5B8YGY7</accession>
<dbReference type="SMART" id="SM00448">
    <property type="entry name" value="REC"/>
    <property type="match status" value="1"/>
</dbReference>
<dbReference type="InterPro" id="IPR036890">
    <property type="entry name" value="HATPase_C_sf"/>
</dbReference>
<dbReference type="PANTHER" id="PTHR43547">
    <property type="entry name" value="TWO-COMPONENT HISTIDINE KINASE"/>
    <property type="match status" value="1"/>
</dbReference>
<evidence type="ECO:0000256" key="3">
    <source>
        <dbReference type="ARBA" id="ARBA00022553"/>
    </source>
</evidence>
<dbReference type="Gene3D" id="3.40.50.2300">
    <property type="match status" value="1"/>
</dbReference>
<dbReference type="InterPro" id="IPR036097">
    <property type="entry name" value="HisK_dim/P_sf"/>
</dbReference>
<keyword evidence="3 6" id="KW-0597">Phosphoprotein</keyword>
<feature type="domain" description="Response regulatory" evidence="9">
    <location>
        <begin position="33"/>
        <end position="147"/>
    </location>
</feature>
<dbReference type="PANTHER" id="PTHR43547:SF2">
    <property type="entry name" value="HYBRID SIGNAL TRANSDUCTION HISTIDINE KINASE C"/>
    <property type="match status" value="1"/>
</dbReference>
<sequence>MPGRIRRVNAKCESRSDCPLNRRIMATSRQERTFLVVDDEPDILDAIQRLFRKDYRVLTARTAAEALELVEDEDVQVVMSDQRMPRMSGIEFLAQLRETHPEIVRVLFTGYSNIDHVIDAINEGHVYRYISKPWKPSELKLFVAQAFEHYESRRERNQLLEQLTEANEQLEQQNAMLSSANEELKILDRMKNVFMEVVSHELNTPIAIILGYVFLLRKELDGKYGNVTDKALGGIDSSAIRLKNISNRIFKMLSEEGPASTLNLEKMRVADFIAEVNDHVSPFLQKREQRLEVQIASEVDAIEADREKLTDVFLNLIMNAIKFSHDGQTIQLSIEQSSRDEDLVAFCVEDEGIGISEEDLAQIFNAFFSTFESRHHSSGDFEFCKRGIGLGLSVAKRFTEMHGGCIEVDSVEGKGSRFTVLLPREPGAVEGLQQHVAFREKSAAS</sequence>
<dbReference type="EC" id="2.7.13.3" evidence="2"/>
<evidence type="ECO:0000259" key="8">
    <source>
        <dbReference type="PROSITE" id="PS50109"/>
    </source>
</evidence>
<dbReference type="SMART" id="SM00388">
    <property type="entry name" value="HisKA"/>
    <property type="match status" value="1"/>
</dbReference>
<evidence type="ECO:0000313" key="10">
    <source>
        <dbReference type="EMBL" id="QDG54672.1"/>
    </source>
</evidence>
<feature type="coiled-coil region" evidence="7">
    <location>
        <begin position="149"/>
        <end position="190"/>
    </location>
</feature>
<dbReference type="GO" id="GO:0000155">
    <property type="term" value="F:phosphorelay sensor kinase activity"/>
    <property type="evidence" value="ECO:0007669"/>
    <property type="project" value="InterPro"/>
</dbReference>
<evidence type="ECO:0000256" key="4">
    <source>
        <dbReference type="ARBA" id="ARBA00022679"/>
    </source>
</evidence>
<dbReference type="Pfam" id="PF02518">
    <property type="entry name" value="HATPase_c"/>
    <property type="match status" value="1"/>
</dbReference>
<evidence type="ECO:0000313" key="11">
    <source>
        <dbReference type="Proteomes" id="UP000315995"/>
    </source>
</evidence>
<evidence type="ECO:0000259" key="9">
    <source>
        <dbReference type="PROSITE" id="PS50110"/>
    </source>
</evidence>
<comment type="catalytic activity">
    <reaction evidence="1">
        <text>ATP + protein L-histidine = ADP + protein N-phospho-L-histidine.</text>
        <dbReference type="EC" id="2.7.13.3"/>
    </reaction>
</comment>
<reference evidence="10 11" key="1">
    <citation type="submission" date="2019-06" db="EMBL/GenBank/DDBJ databases">
        <title>Persicimonas caeni gen. nov., sp. nov., a predatory bacterium isolated from solar saltern.</title>
        <authorList>
            <person name="Wang S."/>
        </authorList>
    </citation>
    <scope>NUCLEOTIDE SEQUENCE [LARGE SCALE GENOMIC DNA]</scope>
    <source>
        <strain evidence="10 11">YN101</strain>
    </source>
</reference>
<gene>
    <name evidence="10" type="ORF">FIV42_29195</name>
</gene>
<keyword evidence="11" id="KW-1185">Reference proteome</keyword>
<dbReference type="FunFam" id="3.30.565.10:FF:000006">
    <property type="entry name" value="Sensor histidine kinase WalK"/>
    <property type="match status" value="1"/>
</dbReference>
<feature type="modified residue" description="4-aspartylphosphate" evidence="6">
    <location>
        <position position="81"/>
    </location>
</feature>
<evidence type="ECO:0000256" key="1">
    <source>
        <dbReference type="ARBA" id="ARBA00000085"/>
    </source>
</evidence>
<dbReference type="Pfam" id="PF00512">
    <property type="entry name" value="HisKA"/>
    <property type="match status" value="1"/>
</dbReference>
<evidence type="ECO:0000256" key="2">
    <source>
        <dbReference type="ARBA" id="ARBA00012438"/>
    </source>
</evidence>
<feature type="domain" description="Histidine kinase" evidence="8">
    <location>
        <begin position="197"/>
        <end position="426"/>
    </location>
</feature>
<dbReference type="InterPro" id="IPR005467">
    <property type="entry name" value="His_kinase_dom"/>
</dbReference>
<dbReference type="PROSITE" id="PS50109">
    <property type="entry name" value="HIS_KIN"/>
    <property type="match status" value="1"/>
</dbReference>
<dbReference type="InterPro" id="IPR003594">
    <property type="entry name" value="HATPase_dom"/>
</dbReference>
<keyword evidence="4" id="KW-0808">Transferase</keyword>
<dbReference type="SUPFAM" id="SSF55874">
    <property type="entry name" value="ATPase domain of HSP90 chaperone/DNA topoisomerase II/histidine kinase"/>
    <property type="match status" value="1"/>
</dbReference>
<dbReference type="Pfam" id="PF00072">
    <property type="entry name" value="Response_reg"/>
    <property type="match status" value="1"/>
</dbReference>
<dbReference type="AlphaFoldDB" id="A0A4Y6Q2B0"/>
<dbReference type="PRINTS" id="PR00344">
    <property type="entry name" value="BCTRLSENSOR"/>
</dbReference>
<dbReference type="InterPro" id="IPR001789">
    <property type="entry name" value="Sig_transdc_resp-reg_receiver"/>
</dbReference>
<dbReference type="InterPro" id="IPR011006">
    <property type="entry name" value="CheY-like_superfamily"/>
</dbReference>
<keyword evidence="5" id="KW-0418">Kinase</keyword>
<dbReference type="EMBL" id="CP041186">
    <property type="protein sequence ID" value="QDG54672.1"/>
    <property type="molecule type" value="Genomic_DNA"/>
</dbReference>
<dbReference type="SUPFAM" id="SSF52172">
    <property type="entry name" value="CheY-like"/>
    <property type="match status" value="1"/>
</dbReference>